<dbReference type="FunFam" id="1.10.10.10:FF:000038">
    <property type="entry name" value="Glycine cleavage system transcriptional activator"/>
    <property type="match status" value="1"/>
</dbReference>
<evidence type="ECO:0000256" key="1">
    <source>
        <dbReference type="ARBA" id="ARBA00009437"/>
    </source>
</evidence>
<dbReference type="RefSeq" id="WP_142843396.1">
    <property type="nucleotide sequence ID" value="NZ_JAPZAB010000011.1"/>
</dbReference>
<keyword evidence="2" id="KW-0805">Transcription regulation</keyword>
<dbReference type="AlphaFoldDB" id="A0A546X6L2"/>
<evidence type="ECO:0000259" key="5">
    <source>
        <dbReference type="PROSITE" id="PS50931"/>
    </source>
</evidence>
<sequence>MADILPPLQTLRAFEATGRRLSMTLAAEELHLTHGAVSRQIKALEDHVGVPLFRRLTRRIELTEAGQSFFSTVTRVLSELSRESEDIRRRNDRSRLVVSCGVSFASKWLMPRLHRLIGDHPDLDVHVEVTDNPVDFASGHVDVALRYGNGQYPFASAERIMNEVVSPVCSPEYREKMGGLDRVEDLAKCQLIHEIGMTTTWERWFAVMQLPYPVMRSPGYSHGSMSIEAAVRGVGVVLGRSVLVAEDLVAGRLLPLFPQATLEVEWGYDLVYRIGNQDHPKVRAFRAWVADQVRQFTSAWPLPMLQR</sequence>
<comment type="similarity">
    <text evidence="1">Belongs to the LysR transcriptional regulatory family.</text>
</comment>
<dbReference type="GO" id="GO:0003700">
    <property type="term" value="F:DNA-binding transcription factor activity"/>
    <property type="evidence" value="ECO:0007669"/>
    <property type="project" value="InterPro"/>
</dbReference>
<dbReference type="Gene3D" id="1.10.10.10">
    <property type="entry name" value="Winged helix-like DNA-binding domain superfamily/Winged helix DNA-binding domain"/>
    <property type="match status" value="1"/>
</dbReference>
<evidence type="ECO:0000256" key="2">
    <source>
        <dbReference type="ARBA" id="ARBA00023015"/>
    </source>
</evidence>
<dbReference type="SUPFAM" id="SSF53850">
    <property type="entry name" value="Periplasmic binding protein-like II"/>
    <property type="match status" value="1"/>
</dbReference>
<dbReference type="InterPro" id="IPR000847">
    <property type="entry name" value="LysR_HTH_N"/>
</dbReference>
<dbReference type="CDD" id="cd08432">
    <property type="entry name" value="PBP2_GcdR_TrpI_HvrB_AmpR_like"/>
    <property type="match status" value="1"/>
</dbReference>
<dbReference type="InterPro" id="IPR036390">
    <property type="entry name" value="WH_DNA-bd_sf"/>
</dbReference>
<evidence type="ECO:0000256" key="3">
    <source>
        <dbReference type="ARBA" id="ARBA00023125"/>
    </source>
</evidence>
<evidence type="ECO:0000313" key="7">
    <source>
        <dbReference type="Proteomes" id="UP000315434"/>
    </source>
</evidence>
<accession>A0A546X6L2</accession>
<comment type="caution">
    <text evidence="6">The sequence shown here is derived from an EMBL/GenBank/DDBJ whole genome shotgun (WGS) entry which is preliminary data.</text>
</comment>
<dbReference type="GO" id="GO:0043565">
    <property type="term" value="F:sequence-specific DNA binding"/>
    <property type="evidence" value="ECO:0007669"/>
    <property type="project" value="TreeGrafter"/>
</dbReference>
<reference evidence="6 7" key="1">
    <citation type="journal article" date="2019" name="Appl. Microbiol. Biotechnol.">
        <title>Differential efficiency of wild type rhizogenic strains for rol gene transformation of plants.</title>
        <authorList>
            <person name="Desmet S."/>
            <person name="De Keyser E."/>
            <person name="Van Vaerenbergh J."/>
            <person name="Baeyen S."/>
            <person name="Van Huylenbroeck J."/>
            <person name="Geelen D."/>
            <person name="Dhooghe E."/>
        </authorList>
    </citation>
    <scope>NUCLEOTIDE SEQUENCE [LARGE SCALE GENOMIC DNA]</scope>
    <source>
        <strain evidence="6 7">GBBC3284</strain>
    </source>
</reference>
<dbReference type="Proteomes" id="UP000315434">
    <property type="component" value="Unassembled WGS sequence"/>
</dbReference>
<dbReference type="OrthoDB" id="9804958at2"/>
<dbReference type="PRINTS" id="PR00039">
    <property type="entry name" value="HTHLYSR"/>
</dbReference>
<feature type="domain" description="HTH lysR-type" evidence="5">
    <location>
        <begin position="6"/>
        <end position="63"/>
    </location>
</feature>
<keyword evidence="4" id="KW-0804">Transcription</keyword>
<dbReference type="PROSITE" id="PS50931">
    <property type="entry name" value="HTH_LYSR"/>
    <property type="match status" value="1"/>
</dbReference>
<dbReference type="InterPro" id="IPR036388">
    <property type="entry name" value="WH-like_DNA-bd_sf"/>
</dbReference>
<dbReference type="GO" id="GO:0006351">
    <property type="term" value="P:DNA-templated transcription"/>
    <property type="evidence" value="ECO:0007669"/>
    <property type="project" value="TreeGrafter"/>
</dbReference>
<dbReference type="InterPro" id="IPR058163">
    <property type="entry name" value="LysR-type_TF_proteobact-type"/>
</dbReference>
<dbReference type="SUPFAM" id="SSF46785">
    <property type="entry name" value="Winged helix' DNA-binding domain"/>
    <property type="match status" value="1"/>
</dbReference>
<dbReference type="Gene3D" id="3.40.190.10">
    <property type="entry name" value="Periplasmic binding protein-like II"/>
    <property type="match status" value="2"/>
</dbReference>
<evidence type="ECO:0000313" key="6">
    <source>
        <dbReference type="EMBL" id="TRA96376.1"/>
    </source>
</evidence>
<dbReference type="Pfam" id="PF03466">
    <property type="entry name" value="LysR_substrate"/>
    <property type="match status" value="1"/>
</dbReference>
<dbReference type="InterPro" id="IPR005119">
    <property type="entry name" value="LysR_subst-bd"/>
</dbReference>
<protein>
    <submittedName>
        <fullName evidence="6">Transcriptional regulator GcvA</fullName>
    </submittedName>
</protein>
<dbReference type="Pfam" id="PF00126">
    <property type="entry name" value="HTH_1"/>
    <property type="match status" value="1"/>
</dbReference>
<dbReference type="EMBL" id="SGNY01000011">
    <property type="protein sequence ID" value="TRA96376.1"/>
    <property type="molecule type" value="Genomic_DNA"/>
</dbReference>
<keyword evidence="3" id="KW-0238">DNA-binding</keyword>
<dbReference type="NCBIfam" id="NF008352">
    <property type="entry name" value="PRK11139.1"/>
    <property type="match status" value="1"/>
</dbReference>
<organism evidence="6 7">
    <name type="scientific">Rhizobium rhizogenes</name>
    <name type="common">Agrobacterium rhizogenes</name>
    <dbReference type="NCBI Taxonomy" id="359"/>
    <lineage>
        <taxon>Bacteria</taxon>
        <taxon>Pseudomonadati</taxon>
        <taxon>Pseudomonadota</taxon>
        <taxon>Alphaproteobacteria</taxon>
        <taxon>Hyphomicrobiales</taxon>
        <taxon>Rhizobiaceae</taxon>
        <taxon>Rhizobium/Agrobacterium group</taxon>
        <taxon>Rhizobium</taxon>
    </lineage>
</organism>
<name>A0A546X6L2_RHIRH</name>
<gene>
    <name evidence="6" type="primary">gcvA</name>
    <name evidence="6" type="ORF">EXN68_24800</name>
</gene>
<proteinExistence type="inferred from homology"/>
<evidence type="ECO:0000256" key="4">
    <source>
        <dbReference type="ARBA" id="ARBA00023163"/>
    </source>
</evidence>
<dbReference type="PANTHER" id="PTHR30537">
    <property type="entry name" value="HTH-TYPE TRANSCRIPTIONAL REGULATOR"/>
    <property type="match status" value="1"/>
</dbReference>
<dbReference type="PANTHER" id="PTHR30537:SF74">
    <property type="entry name" value="HTH-TYPE TRANSCRIPTIONAL REGULATOR TRPI"/>
    <property type="match status" value="1"/>
</dbReference>